<dbReference type="GO" id="GO:0006535">
    <property type="term" value="P:cysteine biosynthetic process from serine"/>
    <property type="evidence" value="ECO:0007669"/>
    <property type="project" value="InterPro"/>
</dbReference>
<dbReference type="AlphaFoldDB" id="A0A1X1Z4R6"/>
<protein>
    <recommendedName>
        <fullName evidence="2 5">Serine acetyltransferase</fullName>
        <ecNumber evidence="5">2.3.1.30</ecNumber>
    </recommendedName>
</protein>
<evidence type="ECO:0000256" key="3">
    <source>
        <dbReference type="ARBA" id="ARBA00022679"/>
    </source>
</evidence>
<evidence type="ECO:0000313" key="7">
    <source>
        <dbReference type="Proteomes" id="UP000193529"/>
    </source>
</evidence>
<dbReference type="RefSeq" id="WP_085080785.1">
    <property type="nucleotide sequence ID" value="NZ_JACKRZ010000412.1"/>
</dbReference>
<dbReference type="EMBL" id="LQPJ01000140">
    <property type="protein sequence ID" value="ORW18308.1"/>
    <property type="molecule type" value="Genomic_DNA"/>
</dbReference>
<dbReference type="EC" id="2.3.1.30" evidence="5"/>
<reference evidence="6 7" key="1">
    <citation type="submission" date="2016-01" db="EMBL/GenBank/DDBJ databases">
        <title>The new phylogeny of the genus Mycobacterium.</title>
        <authorList>
            <person name="Tarcisio F."/>
            <person name="Conor M."/>
            <person name="Antonella G."/>
            <person name="Elisabetta G."/>
            <person name="Giulia F.S."/>
            <person name="Sara T."/>
            <person name="Anna F."/>
            <person name="Clotilde B."/>
            <person name="Roberto B."/>
            <person name="Veronica D.S."/>
            <person name="Fabio R."/>
            <person name="Monica P."/>
            <person name="Olivier J."/>
            <person name="Enrico T."/>
            <person name="Nicola S."/>
        </authorList>
    </citation>
    <scope>NUCLEOTIDE SEQUENCE [LARGE SCALE GENOMIC DNA]</scope>
    <source>
        <strain evidence="6 7">DSM 44572</strain>
    </source>
</reference>
<dbReference type="CDD" id="cd03354">
    <property type="entry name" value="LbH_SAT"/>
    <property type="match status" value="1"/>
</dbReference>
<dbReference type="SUPFAM" id="SSF51161">
    <property type="entry name" value="Trimeric LpxA-like enzymes"/>
    <property type="match status" value="1"/>
</dbReference>
<accession>A0A1X1Z4R6</accession>
<evidence type="ECO:0000256" key="2">
    <source>
        <dbReference type="ARBA" id="ARBA00018522"/>
    </source>
</evidence>
<evidence type="ECO:0000256" key="1">
    <source>
        <dbReference type="ARBA" id="ARBA00007274"/>
    </source>
</evidence>
<dbReference type="PANTHER" id="PTHR42811">
    <property type="entry name" value="SERINE ACETYLTRANSFERASE"/>
    <property type="match status" value="1"/>
</dbReference>
<keyword evidence="3 5" id="KW-0808">Transferase</keyword>
<dbReference type="Proteomes" id="UP000193529">
    <property type="component" value="Unassembled WGS sequence"/>
</dbReference>
<dbReference type="OrthoDB" id="2643438at2"/>
<evidence type="ECO:0000313" key="6">
    <source>
        <dbReference type="EMBL" id="ORW18308.1"/>
    </source>
</evidence>
<comment type="caution">
    <text evidence="6">The sequence shown here is derived from an EMBL/GenBank/DDBJ whole genome shotgun (WGS) entry which is preliminary data.</text>
</comment>
<dbReference type="PIRSF" id="PIRSF000441">
    <property type="entry name" value="CysE"/>
    <property type="match status" value="1"/>
</dbReference>
<dbReference type="InterPro" id="IPR045304">
    <property type="entry name" value="LbH_SAT"/>
</dbReference>
<keyword evidence="7" id="KW-1185">Reference proteome</keyword>
<dbReference type="InterPro" id="IPR001451">
    <property type="entry name" value="Hexapep"/>
</dbReference>
<dbReference type="Gene3D" id="2.160.10.10">
    <property type="entry name" value="Hexapeptide repeat proteins"/>
    <property type="match status" value="1"/>
</dbReference>
<comment type="catalytic activity">
    <reaction evidence="5">
        <text>L-serine + acetyl-CoA = O-acetyl-L-serine + CoA</text>
        <dbReference type="Rhea" id="RHEA:24560"/>
        <dbReference type="ChEBI" id="CHEBI:33384"/>
        <dbReference type="ChEBI" id="CHEBI:57287"/>
        <dbReference type="ChEBI" id="CHEBI:57288"/>
        <dbReference type="ChEBI" id="CHEBI:58340"/>
        <dbReference type="EC" id="2.3.1.30"/>
    </reaction>
</comment>
<dbReference type="GO" id="GO:0009001">
    <property type="term" value="F:serine O-acetyltransferase activity"/>
    <property type="evidence" value="ECO:0007669"/>
    <property type="project" value="UniProtKB-EC"/>
</dbReference>
<dbReference type="InterPro" id="IPR011004">
    <property type="entry name" value="Trimer_LpxA-like_sf"/>
</dbReference>
<sequence>MIKTREDLRAYLAADLRAHGLERWKFRYQLLERPAYFQRMLRKSEYWTNTAHTPLGHAIAFWLRLRTKLLGERLGLYVPRNVCGPGLRLAHPGALWIHHKARIGANCNIHQGVSIGENRGKVPVIGDGVWIYPMAMVLGDVHVGDRASILAGAVVTKPVPDDAVVAGAPARIITLDSPSAAVSNS</sequence>
<name>A0A1X1Z4R6_9MYCO</name>
<evidence type="ECO:0000256" key="4">
    <source>
        <dbReference type="ARBA" id="ARBA00023315"/>
    </source>
</evidence>
<gene>
    <name evidence="6" type="ORF">AWC19_19540</name>
</gene>
<dbReference type="GO" id="GO:0005737">
    <property type="term" value="C:cytoplasm"/>
    <property type="evidence" value="ECO:0007669"/>
    <property type="project" value="InterPro"/>
</dbReference>
<proteinExistence type="inferred from homology"/>
<dbReference type="STRING" id="153971.AWC19_19540"/>
<dbReference type="Pfam" id="PF00132">
    <property type="entry name" value="Hexapep"/>
    <property type="match status" value="1"/>
</dbReference>
<organism evidence="6 7">
    <name type="scientific">Mycobacterium palustre</name>
    <dbReference type="NCBI Taxonomy" id="153971"/>
    <lineage>
        <taxon>Bacteria</taxon>
        <taxon>Bacillati</taxon>
        <taxon>Actinomycetota</taxon>
        <taxon>Actinomycetes</taxon>
        <taxon>Mycobacteriales</taxon>
        <taxon>Mycobacteriaceae</taxon>
        <taxon>Mycobacterium</taxon>
        <taxon>Mycobacterium simiae complex</taxon>
    </lineage>
</organism>
<comment type="similarity">
    <text evidence="1 5">Belongs to the transferase hexapeptide repeat family.</text>
</comment>
<keyword evidence="4 5" id="KW-0012">Acyltransferase</keyword>
<dbReference type="InterPro" id="IPR005881">
    <property type="entry name" value="Ser_O-AcTrfase"/>
</dbReference>
<evidence type="ECO:0000256" key="5">
    <source>
        <dbReference type="PIRNR" id="PIRNR000441"/>
    </source>
</evidence>